<protein>
    <submittedName>
        <fullName evidence="1">Uncharacterized protein</fullName>
    </submittedName>
</protein>
<reference evidence="1 2" key="1">
    <citation type="submission" date="2008-08" db="EMBL/GenBank/DDBJ databases">
        <authorList>
            <person name="Madupu R."/>
            <person name="Durkin A.S."/>
            <person name="Torralba M."/>
            <person name="Methe B."/>
            <person name="Sutton G.G."/>
            <person name="Strausberg R.L."/>
            <person name="Nelson K.E."/>
        </authorList>
    </citation>
    <scope>NUCLEOTIDE SEQUENCE [LARGE SCALE GENOMIC DNA]</scope>
    <source>
        <strain evidence="1 2">RM3267</strain>
    </source>
</reference>
<accession>B9D1L1</accession>
<dbReference type="EMBL" id="ACFU01000009">
    <property type="protein sequence ID" value="EEF14192.1"/>
    <property type="molecule type" value="Genomic_DNA"/>
</dbReference>
<comment type="caution">
    <text evidence="1">The sequence shown here is derived from an EMBL/GenBank/DDBJ whole genome shotgun (WGS) entry which is preliminary data.</text>
</comment>
<proteinExistence type="predicted"/>
<dbReference type="Proteomes" id="UP000003082">
    <property type="component" value="Unassembled WGS sequence"/>
</dbReference>
<dbReference type="AlphaFoldDB" id="B9D1L1"/>
<organism evidence="1 2">
    <name type="scientific">Campylobacter rectus RM3267</name>
    <dbReference type="NCBI Taxonomy" id="553218"/>
    <lineage>
        <taxon>Bacteria</taxon>
        <taxon>Pseudomonadati</taxon>
        <taxon>Campylobacterota</taxon>
        <taxon>Epsilonproteobacteria</taxon>
        <taxon>Campylobacterales</taxon>
        <taxon>Campylobacteraceae</taxon>
        <taxon>Campylobacter</taxon>
    </lineage>
</organism>
<keyword evidence="2" id="KW-1185">Reference proteome</keyword>
<evidence type="ECO:0000313" key="1">
    <source>
        <dbReference type="EMBL" id="EEF14192.1"/>
    </source>
</evidence>
<sequence>MLELKLKGAYVLKSGQNLELKSYLYRVSAFYIVNFLKFSIF</sequence>
<evidence type="ECO:0000313" key="2">
    <source>
        <dbReference type="Proteomes" id="UP000003082"/>
    </source>
</evidence>
<gene>
    <name evidence="1" type="ORF">CAMRE0001_0675</name>
</gene>
<name>B9D1L1_CAMRE</name>